<feature type="region of interest" description="Disordered" evidence="10">
    <location>
        <begin position="43"/>
        <end position="64"/>
    </location>
</feature>
<proteinExistence type="inferred from homology"/>
<dbReference type="GO" id="GO:0046872">
    <property type="term" value="F:metal ion binding"/>
    <property type="evidence" value="ECO:0007669"/>
    <property type="project" value="UniProtKB-KW"/>
</dbReference>
<evidence type="ECO:0000313" key="13">
    <source>
        <dbReference type="Proteomes" id="UP001335648"/>
    </source>
</evidence>
<reference evidence="12 13" key="1">
    <citation type="journal article" date="2023" name="Mol. Biol. Evol.">
        <title>Genomics of Secondarily Temperate Adaptation in the Only Non-Antarctic Icefish.</title>
        <authorList>
            <person name="Rivera-Colon A.G."/>
            <person name="Rayamajhi N."/>
            <person name="Minhas B.F."/>
            <person name="Madrigal G."/>
            <person name="Bilyk K.T."/>
            <person name="Yoon V."/>
            <person name="Hune M."/>
            <person name="Gregory S."/>
            <person name="Cheng C.H.C."/>
            <person name="Catchen J.M."/>
        </authorList>
    </citation>
    <scope>NUCLEOTIDE SEQUENCE [LARGE SCALE GENOMIC DNA]</scope>
    <source>
        <strain evidence="12">JC2023a</strain>
    </source>
</reference>
<keyword evidence="13" id="KW-1185">Reference proteome</keyword>
<keyword evidence="6 8" id="KW-0482">Metalloprotease</keyword>
<dbReference type="PANTHER" id="PTHR10942">
    <property type="entry name" value="LEISHMANOLYSIN-LIKE PEPTIDASE"/>
    <property type="match status" value="1"/>
</dbReference>
<keyword evidence="3 8" id="KW-0479">Metal-binding</keyword>
<feature type="active site" evidence="7">
    <location>
        <position position="269"/>
    </location>
</feature>
<keyword evidence="11" id="KW-1133">Transmembrane helix</keyword>
<evidence type="ECO:0000256" key="7">
    <source>
        <dbReference type="PIRSR" id="PIRSR601577-1"/>
    </source>
</evidence>
<name>A0AAN8AZU9_9TELE</name>
<feature type="binding site" evidence="8">
    <location>
        <position position="268"/>
    </location>
    <ligand>
        <name>Zn(2+)</name>
        <dbReference type="ChEBI" id="CHEBI:29105"/>
        <note>catalytic</note>
    </ligand>
</feature>
<keyword evidence="11" id="KW-0812">Transmembrane</keyword>
<dbReference type="SUPFAM" id="SSF55486">
    <property type="entry name" value="Metalloproteases ('zincins'), catalytic domain"/>
    <property type="match status" value="1"/>
</dbReference>
<dbReference type="InterPro" id="IPR001577">
    <property type="entry name" value="Peptidase_M8"/>
</dbReference>
<feature type="signal peptide" evidence="9">
    <location>
        <begin position="1"/>
        <end position="25"/>
    </location>
</feature>
<dbReference type="GO" id="GO:0016020">
    <property type="term" value="C:membrane"/>
    <property type="evidence" value="ECO:0007669"/>
    <property type="project" value="InterPro"/>
</dbReference>
<dbReference type="Gene3D" id="2.30.34.10">
    <property type="entry name" value="Leishmanolysin domain 4"/>
    <property type="match status" value="1"/>
</dbReference>
<dbReference type="Pfam" id="PF01457">
    <property type="entry name" value="Peptidase_M8"/>
    <property type="match status" value="2"/>
</dbReference>
<gene>
    <name evidence="12" type="ORF">CesoFtcFv8_026820</name>
</gene>
<evidence type="ECO:0000256" key="4">
    <source>
        <dbReference type="ARBA" id="ARBA00022801"/>
    </source>
</evidence>
<dbReference type="EMBL" id="JAULUE010002068">
    <property type="protein sequence ID" value="KAK5875776.1"/>
    <property type="molecule type" value="Genomic_DNA"/>
</dbReference>
<dbReference type="GO" id="GO:0006508">
    <property type="term" value="P:proteolysis"/>
    <property type="evidence" value="ECO:0007669"/>
    <property type="project" value="UniProtKB-KW"/>
</dbReference>
<evidence type="ECO:0000256" key="8">
    <source>
        <dbReference type="PIRSR" id="PIRSR601577-2"/>
    </source>
</evidence>
<accession>A0AAN8AZU9</accession>
<dbReference type="AlphaFoldDB" id="A0AAN8AZU9"/>
<keyword evidence="11" id="KW-0472">Membrane</keyword>
<evidence type="ECO:0000256" key="2">
    <source>
        <dbReference type="ARBA" id="ARBA00022670"/>
    </source>
</evidence>
<evidence type="ECO:0000256" key="10">
    <source>
        <dbReference type="SAM" id="MobiDB-lite"/>
    </source>
</evidence>
<dbReference type="GO" id="GO:0004222">
    <property type="term" value="F:metalloendopeptidase activity"/>
    <property type="evidence" value="ECO:0007669"/>
    <property type="project" value="UniProtKB-UniRule"/>
</dbReference>
<keyword evidence="5 8" id="KW-0862">Zinc</keyword>
<dbReference type="GO" id="GO:0005737">
    <property type="term" value="C:cytoplasm"/>
    <property type="evidence" value="ECO:0007669"/>
    <property type="project" value="TreeGrafter"/>
</dbReference>
<sequence length="609" mass="66282">MVSPPSPRLWVLVVVVLVELPGVLQKCIFDEVQTQARVVRAAPTDPISPPNVHPLNTNPPGRRTSVTHRRSLRNMAPPTPASPQPIRIRTWSPAESHSLSEAEKGRMEAAVEEAVRKVSSLLSVIRVAGPLLLSRDVNKYCKFLWRNSSTANYNRCGRANKSYRSETCLDVTIPDDHLAGCDISPEAESPLRTELRPEGAGLPDTDFLLYLLLQATDRCRAEPSVLAYAVHCQTDADGRPVAGVVVLCRDRLTGATYSHQATVQTVIHELLHALGFSKDLFHTWTDCSSKSQGSAVCAPRGKVTHSDGSGQMRIYTPSVISALQRLLGSADPELGGAAREHGCSSGEGVLSLGGPGWYTVDVSRAQSLVWGEGEGSMFGSLSTCQNKSSSFFCTGSGSGCHYLHLHKGECQTDRYLEGCRVYKPLKNGSECWKEENGGEEDWSGEMFGFHSRCFFSNLTRQNQSEVPSSGSSEEGRCYRHRCRGPNRYQVQVSGSEWEDCPAGDTVKIKGYLGSVHCPDGRLCRYDDITPPSNDVTTFPASATSDPYEAVPSAQDWSWPPLRPPAELTAASALCLTAAVCVLSAAVVCYKKCCACRVRIHAASEHHTDL</sequence>
<evidence type="ECO:0000313" key="12">
    <source>
        <dbReference type="EMBL" id="KAK5875776.1"/>
    </source>
</evidence>
<feature type="chain" id="PRO_5042671619" description="Leishmanolysin-like peptidase" evidence="9">
    <location>
        <begin position="26"/>
        <end position="609"/>
    </location>
</feature>
<keyword evidence="9" id="KW-0732">Signal</keyword>
<dbReference type="PANTHER" id="PTHR10942:SF6">
    <property type="entry name" value="CILIATED LEFT-RIGHT ORGANIZER METALLOPEPTIDASE"/>
    <property type="match status" value="1"/>
</dbReference>
<feature type="transmembrane region" description="Helical" evidence="11">
    <location>
        <begin position="567"/>
        <end position="589"/>
    </location>
</feature>
<keyword evidence="4 9" id="KW-0378">Hydrolase</keyword>
<evidence type="ECO:0000256" key="3">
    <source>
        <dbReference type="ARBA" id="ARBA00022723"/>
    </source>
</evidence>
<comment type="cofactor">
    <cofactor evidence="8 9">
        <name>Zn(2+)</name>
        <dbReference type="ChEBI" id="CHEBI:29105"/>
    </cofactor>
    <text evidence="8 9">Binds 1 zinc ion per subunit.</text>
</comment>
<organism evidence="12 13">
    <name type="scientific">Champsocephalus esox</name>
    <name type="common">pike icefish</name>
    <dbReference type="NCBI Taxonomy" id="159716"/>
    <lineage>
        <taxon>Eukaryota</taxon>
        <taxon>Metazoa</taxon>
        <taxon>Chordata</taxon>
        <taxon>Craniata</taxon>
        <taxon>Vertebrata</taxon>
        <taxon>Euteleostomi</taxon>
        <taxon>Actinopterygii</taxon>
        <taxon>Neopterygii</taxon>
        <taxon>Teleostei</taxon>
        <taxon>Neoteleostei</taxon>
        <taxon>Acanthomorphata</taxon>
        <taxon>Eupercaria</taxon>
        <taxon>Perciformes</taxon>
        <taxon>Notothenioidei</taxon>
        <taxon>Channichthyidae</taxon>
        <taxon>Champsocephalus</taxon>
    </lineage>
</organism>
<keyword evidence="2 9" id="KW-0645">Protease</keyword>
<feature type="binding site" evidence="8">
    <location>
        <position position="272"/>
    </location>
    <ligand>
        <name>Zn(2+)</name>
        <dbReference type="ChEBI" id="CHEBI:29105"/>
        <note>catalytic</note>
    </ligand>
</feature>
<evidence type="ECO:0000256" key="6">
    <source>
        <dbReference type="ARBA" id="ARBA00023049"/>
    </source>
</evidence>
<evidence type="ECO:0000256" key="9">
    <source>
        <dbReference type="RuleBase" id="RU366077"/>
    </source>
</evidence>
<comment type="similarity">
    <text evidence="1 9">Belongs to the peptidase M8 family.</text>
</comment>
<evidence type="ECO:0000256" key="5">
    <source>
        <dbReference type="ARBA" id="ARBA00022833"/>
    </source>
</evidence>
<dbReference type="GO" id="GO:0007155">
    <property type="term" value="P:cell adhesion"/>
    <property type="evidence" value="ECO:0007669"/>
    <property type="project" value="InterPro"/>
</dbReference>
<evidence type="ECO:0000256" key="1">
    <source>
        <dbReference type="ARBA" id="ARBA00005860"/>
    </source>
</evidence>
<evidence type="ECO:0000256" key="11">
    <source>
        <dbReference type="SAM" id="Phobius"/>
    </source>
</evidence>
<protein>
    <recommendedName>
        <fullName evidence="9">Leishmanolysin-like peptidase</fullName>
        <ecNumber evidence="9">3.4.24.-</ecNumber>
    </recommendedName>
</protein>
<dbReference type="PRINTS" id="PR00782">
    <property type="entry name" value="LSHMANOLYSIN"/>
</dbReference>
<dbReference type="Gene3D" id="3.10.170.20">
    <property type="match status" value="1"/>
</dbReference>
<comment type="caution">
    <text evidence="12">The sequence shown here is derived from an EMBL/GenBank/DDBJ whole genome shotgun (WGS) entry which is preliminary data.</text>
</comment>
<dbReference type="EC" id="3.4.24.-" evidence="9"/>
<dbReference type="Proteomes" id="UP001335648">
    <property type="component" value="Unassembled WGS sequence"/>
</dbReference>